<feature type="transmembrane region" description="Helical" evidence="1">
    <location>
        <begin position="226"/>
        <end position="245"/>
    </location>
</feature>
<keyword evidence="4" id="KW-1185">Reference proteome</keyword>
<gene>
    <name evidence="3" type="ORF">CLV54_1568</name>
</gene>
<evidence type="ECO:0000256" key="1">
    <source>
        <dbReference type="SAM" id="Phobius"/>
    </source>
</evidence>
<keyword evidence="1" id="KW-0472">Membrane</keyword>
<feature type="domain" description="DUF1648" evidence="2">
    <location>
        <begin position="25"/>
        <end position="70"/>
    </location>
</feature>
<keyword evidence="1" id="KW-0812">Transmembrane</keyword>
<proteinExistence type="predicted"/>
<accession>A0A2M9C0K5</accession>
<evidence type="ECO:0000313" key="3">
    <source>
        <dbReference type="EMBL" id="PJJ63887.1"/>
    </source>
</evidence>
<organism evidence="3 4">
    <name type="scientific">Compostimonas suwonensis</name>
    <dbReference type="NCBI Taxonomy" id="1048394"/>
    <lineage>
        <taxon>Bacteria</taxon>
        <taxon>Bacillati</taxon>
        <taxon>Actinomycetota</taxon>
        <taxon>Actinomycetes</taxon>
        <taxon>Micrococcales</taxon>
        <taxon>Microbacteriaceae</taxon>
        <taxon>Compostimonas</taxon>
    </lineage>
</organism>
<feature type="transmembrane region" description="Helical" evidence="1">
    <location>
        <begin position="94"/>
        <end position="118"/>
    </location>
</feature>
<evidence type="ECO:0000313" key="4">
    <source>
        <dbReference type="Proteomes" id="UP000230161"/>
    </source>
</evidence>
<feature type="transmembrane region" description="Helical" evidence="1">
    <location>
        <begin position="57"/>
        <end position="82"/>
    </location>
</feature>
<dbReference type="RefSeq" id="WP_100344333.1">
    <property type="nucleotide sequence ID" value="NZ_PGFB01000002.1"/>
</dbReference>
<dbReference type="Proteomes" id="UP000230161">
    <property type="component" value="Unassembled WGS sequence"/>
</dbReference>
<feature type="transmembrane region" description="Helical" evidence="1">
    <location>
        <begin position="201"/>
        <end position="220"/>
    </location>
</feature>
<name>A0A2M9C0K5_9MICO</name>
<sequence>MTSPRPEPRHRARFAIVVFGVPALLGLVALVLALVWLPELPDPVAVHWGTDGVNGYGPAWVTILLIPVLGIGLPALLGLIALTSAGTRLPPVSARWTGAFVPALSTFLVVLATGTLAVQRGLSDAHDAGGIGGVALVGGVAAVAVGVIAWFALPADPLPAPDAATGASAGAAGSAGSSSPAIRLGPGERAAWTAVTSSPPLVVWLIIAVALVPVVVFLIVPEAWSAMIVTAVILVIALCLLSWRVTVDARGLHVRALLGVPVFHVALDEIAAVRTVQVDPLAEFGGWGIRLGTGGRLGIVTRRGPGIEVERTNGRRLVVTAPDAATGAALLTGLRDAARA</sequence>
<protein>
    <submittedName>
        <fullName evidence="3">Uncharacterized protein DUF1648</fullName>
    </submittedName>
</protein>
<dbReference type="AlphaFoldDB" id="A0A2M9C0K5"/>
<dbReference type="Pfam" id="PF07853">
    <property type="entry name" value="DUF1648"/>
    <property type="match status" value="1"/>
</dbReference>
<dbReference type="EMBL" id="PGFB01000002">
    <property type="protein sequence ID" value="PJJ63887.1"/>
    <property type="molecule type" value="Genomic_DNA"/>
</dbReference>
<comment type="caution">
    <text evidence="3">The sequence shown here is derived from an EMBL/GenBank/DDBJ whole genome shotgun (WGS) entry which is preliminary data.</text>
</comment>
<feature type="transmembrane region" description="Helical" evidence="1">
    <location>
        <begin position="130"/>
        <end position="153"/>
    </location>
</feature>
<dbReference type="OrthoDB" id="3178004at2"/>
<evidence type="ECO:0000259" key="2">
    <source>
        <dbReference type="Pfam" id="PF07853"/>
    </source>
</evidence>
<reference evidence="3 4" key="1">
    <citation type="submission" date="2017-11" db="EMBL/GenBank/DDBJ databases">
        <title>Genomic Encyclopedia of Archaeal and Bacterial Type Strains, Phase II (KMG-II): From Individual Species to Whole Genera.</title>
        <authorList>
            <person name="Goeker M."/>
        </authorList>
    </citation>
    <scope>NUCLEOTIDE SEQUENCE [LARGE SCALE GENOMIC DNA]</scope>
    <source>
        <strain evidence="3 4">DSM 25625</strain>
    </source>
</reference>
<dbReference type="InterPro" id="IPR012867">
    <property type="entry name" value="DUF1648"/>
</dbReference>
<feature type="transmembrane region" description="Helical" evidence="1">
    <location>
        <begin position="12"/>
        <end position="37"/>
    </location>
</feature>
<keyword evidence="1" id="KW-1133">Transmembrane helix</keyword>